<keyword evidence="2" id="KW-0285">Flavoprotein</keyword>
<dbReference type="Gene3D" id="3.50.50.60">
    <property type="entry name" value="FAD/NAD(P)-binding domain"/>
    <property type="match status" value="1"/>
</dbReference>
<evidence type="ECO:0000256" key="4">
    <source>
        <dbReference type="ARBA" id="ARBA00023002"/>
    </source>
</evidence>
<dbReference type="GO" id="GO:0004499">
    <property type="term" value="F:N,N-dimethylaniline monooxygenase activity"/>
    <property type="evidence" value="ECO:0007669"/>
    <property type="project" value="InterPro"/>
</dbReference>
<dbReference type="GO" id="GO:0050660">
    <property type="term" value="F:flavin adenine dinucleotide binding"/>
    <property type="evidence" value="ECO:0007669"/>
    <property type="project" value="InterPro"/>
</dbReference>
<dbReference type="InterPro" id="IPR045632">
    <property type="entry name" value="DUF6314"/>
</dbReference>
<dbReference type="Proteomes" id="UP000016923">
    <property type="component" value="Unassembled WGS sequence"/>
</dbReference>
<dbReference type="GO" id="GO:0050661">
    <property type="term" value="F:NADP binding"/>
    <property type="evidence" value="ECO:0007669"/>
    <property type="project" value="InterPro"/>
</dbReference>
<dbReference type="OMA" id="GQFPMGD"/>
<organism evidence="6 7">
    <name type="scientific">Ophiostoma piceae (strain UAMH 11346)</name>
    <name type="common">Sap stain fungus</name>
    <dbReference type="NCBI Taxonomy" id="1262450"/>
    <lineage>
        <taxon>Eukaryota</taxon>
        <taxon>Fungi</taxon>
        <taxon>Dikarya</taxon>
        <taxon>Ascomycota</taxon>
        <taxon>Pezizomycotina</taxon>
        <taxon>Sordariomycetes</taxon>
        <taxon>Sordariomycetidae</taxon>
        <taxon>Ophiostomatales</taxon>
        <taxon>Ophiostomataceae</taxon>
        <taxon>Ophiostoma</taxon>
    </lineage>
</organism>
<protein>
    <submittedName>
        <fullName evidence="6">Pyridine nucleotide-disulfide</fullName>
    </submittedName>
</protein>
<dbReference type="InterPro" id="IPR020946">
    <property type="entry name" value="Flavin_mOase-like"/>
</dbReference>
<dbReference type="Pfam" id="PF19834">
    <property type="entry name" value="DUF6314"/>
    <property type="match status" value="1"/>
</dbReference>
<dbReference type="InterPro" id="IPR050346">
    <property type="entry name" value="FMO-like"/>
</dbReference>
<dbReference type="SUPFAM" id="SSF51735">
    <property type="entry name" value="NAD(P)-binding Rossmann-fold domains"/>
    <property type="match status" value="1"/>
</dbReference>
<dbReference type="eggNOG" id="KOG1399">
    <property type="taxonomic scope" value="Eukaryota"/>
</dbReference>
<evidence type="ECO:0000256" key="2">
    <source>
        <dbReference type="ARBA" id="ARBA00022630"/>
    </source>
</evidence>
<evidence type="ECO:0000313" key="6">
    <source>
        <dbReference type="EMBL" id="EPE06885.1"/>
    </source>
</evidence>
<evidence type="ECO:0000256" key="3">
    <source>
        <dbReference type="ARBA" id="ARBA00022827"/>
    </source>
</evidence>
<evidence type="ECO:0000259" key="5">
    <source>
        <dbReference type="Pfam" id="PF19834"/>
    </source>
</evidence>
<keyword evidence="7" id="KW-1185">Reference proteome</keyword>
<reference evidence="6 7" key="1">
    <citation type="journal article" date="2013" name="BMC Genomics">
        <title>The genome and transcriptome of the pine saprophyte Ophiostoma piceae, and a comparison with the bark beetle-associated pine pathogen Grosmannia clavigera.</title>
        <authorList>
            <person name="Haridas S."/>
            <person name="Wang Y."/>
            <person name="Lim L."/>
            <person name="Massoumi Alamouti S."/>
            <person name="Jackman S."/>
            <person name="Docking R."/>
            <person name="Robertson G."/>
            <person name="Birol I."/>
            <person name="Bohlmann J."/>
            <person name="Breuil C."/>
        </authorList>
    </citation>
    <scope>NUCLEOTIDE SEQUENCE [LARGE SCALE GENOMIC DNA]</scope>
    <source>
        <strain evidence="6 7">UAMH 11346</strain>
    </source>
</reference>
<dbReference type="STRING" id="1262450.S3D0V5"/>
<keyword evidence="4" id="KW-0560">Oxidoreductase</keyword>
<dbReference type="EMBL" id="KE148152">
    <property type="protein sequence ID" value="EPE06885.1"/>
    <property type="molecule type" value="Genomic_DNA"/>
</dbReference>
<accession>S3D0V5</accession>
<dbReference type="SUPFAM" id="SSF51905">
    <property type="entry name" value="FAD/NAD(P)-binding domain"/>
    <property type="match status" value="1"/>
</dbReference>
<comment type="similarity">
    <text evidence="1">Belongs to the FMO family.</text>
</comment>
<dbReference type="AlphaFoldDB" id="S3D0V5"/>
<dbReference type="PANTHER" id="PTHR23023">
    <property type="entry name" value="DIMETHYLANILINE MONOOXYGENASE"/>
    <property type="match status" value="1"/>
</dbReference>
<sequence length="775" mass="86403">MKTVCIVGAGPAGLVAAKTLLWDGRARGQFKVTIVESQRWIGGLWPTSKDEGANAGLIHPLMMANQSRHTVQFSDYAWEDVADDCQDSDIPEFPRGWQVGQYLEGYYKRYLADRDDFEVQLSRWVAKADPVDGGRGGWHIHTKERQTGIEADAGVFDYLIVASGYFGCPAVPDSLHDTIQKSKDDPAHIPVIHSSQYRDLKTLFAGRQKTTGKVLIAGGQFSGVEIAGTIANHLSSARHSPGKKAEREAEYGVDADAVSVINLIQRPFWVYPLFTSPTPAVGAPPFLPFDFGSYNIRKRPQPLTDVQGHISVEAARRGHAFMRMTLGSDQSEMSPMLAVREDDDVIQDAPPYIGVSNNYLECVREGLVGLSKGKLTSIEGSTAFLENGDKVEDVAAIILATGFNPSTSLSFFPDSVKDLLQFKPSDVRNTVALTFHATHHRNLPHAAFVGYYRSSYWGVMEMQARVATALFVEDILADSPPPASTWYPAEFKQYPHLAQALAADKCIERTLLLRSDPRRTSQFPMGDYLFLMDQFSRALGIPRKWGNDDTALVKGDLTMEVVTAASYTYEDDKADDMQKKSTAVSLRATHEMAAAGLFSGRFVARAVFRSLLGTWKLDRTLTSRLPSHPSGRFVGTAEFRFRKATSDGRPAKENIYGEEEYLYVEDGMFTATGGPSFRATRRYVWRYSSIKDQLTVWFARTDDSSRADYLFHPLEFQSSTSTKNWEATAGHLCIDDFYNVQYNFAFHGVHLGDWQLRYGVKGPKKDYTIAGTYRR</sequence>
<feature type="domain" description="DUF6314" evidence="5">
    <location>
        <begin position="611"/>
        <end position="775"/>
    </location>
</feature>
<keyword evidence="3" id="KW-0274">FAD</keyword>
<dbReference type="InterPro" id="IPR036188">
    <property type="entry name" value="FAD/NAD-bd_sf"/>
</dbReference>
<dbReference type="InterPro" id="IPR036291">
    <property type="entry name" value="NAD(P)-bd_dom_sf"/>
</dbReference>
<dbReference type="OrthoDB" id="66881at2759"/>
<evidence type="ECO:0000313" key="7">
    <source>
        <dbReference type="Proteomes" id="UP000016923"/>
    </source>
</evidence>
<gene>
    <name evidence="6" type="ORF">F503_03312</name>
</gene>
<dbReference type="VEuPathDB" id="FungiDB:F503_03312"/>
<name>S3D0V5_OPHP1</name>
<evidence type="ECO:0000256" key="1">
    <source>
        <dbReference type="ARBA" id="ARBA00009183"/>
    </source>
</evidence>
<proteinExistence type="inferred from homology"/>
<dbReference type="Pfam" id="PF00743">
    <property type="entry name" value="FMO-like"/>
    <property type="match status" value="1"/>
</dbReference>
<dbReference type="HOGENOM" id="CLU_023116_0_0_1"/>